<dbReference type="Proteomes" id="UP001153331">
    <property type="component" value="Unassembled WGS sequence"/>
</dbReference>
<name>A0ACC2HWW1_9PLEO</name>
<accession>A0ACC2HWW1</accession>
<evidence type="ECO:0000313" key="1">
    <source>
        <dbReference type="EMBL" id="KAJ8107456.1"/>
    </source>
</evidence>
<reference evidence="1" key="1">
    <citation type="submission" date="2022-11" db="EMBL/GenBank/DDBJ databases">
        <title>Genome Sequence of Boeremia exigua.</title>
        <authorList>
            <person name="Buettner E."/>
        </authorList>
    </citation>
    <scope>NUCLEOTIDE SEQUENCE</scope>
    <source>
        <strain evidence="1">CU02</strain>
    </source>
</reference>
<organism evidence="1 2">
    <name type="scientific">Boeremia exigua</name>
    <dbReference type="NCBI Taxonomy" id="749465"/>
    <lineage>
        <taxon>Eukaryota</taxon>
        <taxon>Fungi</taxon>
        <taxon>Dikarya</taxon>
        <taxon>Ascomycota</taxon>
        <taxon>Pezizomycotina</taxon>
        <taxon>Dothideomycetes</taxon>
        <taxon>Pleosporomycetidae</taxon>
        <taxon>Pleosporales</taxon>
        <taxon>Pleosporineae</taxon>
        <taxon>Didymellaceae</taxon>
        <taxon>Boeremia</taxon>
    </lineage>
</organism>
<comment type="caution">
    <text evidence="1">The sequence shown here is derived from an EMBL/GenBank/DDBJ whole genome shotgun (WGS) entry which is preliminary data.</text>
</comment>
<keyword evidence="2" id="KW-1185">Reference proteome</keyword>
<protein>
    <submittedName>
        <fullName evidence="1">Uncharacterized protein</fullName>
    </submittedName>
</protein>
<evidence type="ECO:0000313" key="2">
    <source>
        <dbReference type="Proteomes" id="UP001153331"/>
    </source>
</evidence>
<dbReference type="EMBL" id="JAPHNI010000924">
    <property type="protein sequence ID" value="KAJ8107456.1"/>
    <property type="molecule type" value="Genomic_DNA"/>
</dbReference>
<proteinExistence type="predicted"/>
<gene>
    <name evidence="1" type="ORF">OPT61_g8856</name>
</gene>
<sequence length="296" mass="31345">MNRTRANRASSGALLRKQLASITETLGRATQREVEGQNAHGSRGKVSGGASAADVLGDVGVEGTGEEDKMFEEDGVFEGLVSEVGDGERGCEGGGVVTGEGRCEELAEAAETAEGFKARGETSRRAECGGEAVGLAFNDASDTRIDPSMPSIRGGDASLLDDDPTTLLAELRGLSTTANSPQAHDNDTGQDREEIGRLRTELDEAYSLIHTTALTRESDDPRAMLAELATLSAHTFQNTSHPDREDDEDDEDDEDIALLHARLQDLRSPSNQTPPPTTSTTSTTSTPWTQPSSTTP</sequence>